<dbReference type="InterPro" id="IPR011250">
    <property type="entry name" value="OMP/PagP_B-barrel"/>
</dbReference>
<dbReference type="Pfam" id="PF13505">
    <property type="entry name" value="OMP_b-brl"/>
    <property type="match status" value="1"/>
</dbReference>
<sequence length="202" mass="20774">MKFATLAAAFAATTAAAGSAIAGGYVAPVAEPVVVAPAPVMMPSMDWSGAYAGVTLGYDDADYDNDAGDVHISDEAANYGAFAGYNYDFGKWVVGGELEGIGSDLELNGAEADYIARAKAKVGYDAGKFLIYGTAGGAYAQLDRAGDKLIDTGYLYGVGLDYAVTDKVIVGAEVLQTEFDDFDGTGTDISSTSVGARVSMKF</sequence>
<keyword evidence="8" id="KW-1185">Reference proteome</keyword>
<evidence type="ECO:0000256" key="1">
    <source>
        <dbReference type="ARBA" id="ARBA00004370"/>
    </source>
</evidence>
<protein>
    <recommendedName>
        <fullName evidence="6">Outer membrane protein beta-barrel domain-containing protein</fullName>
    </recommendedName>
</protein>
<feature type="domain" description="Outer membrane protein beta-barrel" evidence="6">
    <location>
        <begin position="40"/>
        <end position="202"/>
    </location>
</feature>
<dbReference type="OrthoDB" id="268975at2"/>
<evidence type="ECO:0000313" key="8">
    <source>
        <dbReference type="Proteomes" id="UP000193862"/>
    </source>
</evidence>
<dbReference type="GO" id="GO:0016020">
    <property type="term" value="C:membrane"/>
    <property type="evidence" value="ECO:0007669"/>
    <property type="project" value="UniProtKB-SubCell"/>
</dbReference>
<comment type="similarity">
    <text evidence="4">Belongs to the Omp25/RopB family.</text>
</comment>
<dbReference type="EMBL" id="FWFS01000012">
    <property type="protein sequence ID" value="SLN65026.1"/>
    <property type="molecule type" value="Genomic_DNA"/>
</dbReference>
<feature type="chain" id="PRO_5010994463" description="Outer membrane protein beta-barrel domain-containing protein" evidence="5">
    <location>
        <begin position="23"/>
        <end position="202"/>
    </location>
</feature>
<evidence type="ECO:0000256" key="2">
    <source>
        <dbReference type="ARBA" id="ARBA00022729"/>
    </source>
</evidence>
<dbReference type="RefSeq" id="WP_085837803.1">
    <property type="nucleotide sequence ID" value="NZ_FWFS01000012.1"/>
</dbReference>
<keyword evidence="3" id="KW-0472">Membrane</keyword>
<dbReference type="Gene3D" id="2.40.160.20">
    <property type="match status" value="1"/>
</dbReference>
<gene>
    <name evidence="7" type="ORF">AQS8620_02995</name>
</gene>
<evidence type="ECO:0000256" key="4">
    <source>
        <dbReference type="ARBA" id="ARBA00038306"/>
    </source>
</evidence>
<reference evidence="7 8" key="1">
    <citation type="submission" date="2017-03" db="EMBL/GenBank/DDBJ databases">
        <authorList>
            <person name="Afonso C.L."/>
            <person name="Miller P.J."/>
            <person name="Scott M.A."/>
            <person name="Spackman E."/>
            <person name="Goraichik I."/>
            <person name="Dimitrov K.M."/>
            <person name="Suarez D.L."/>
            <person name="Swayne D.E."/>
        </authorList>
    </citation>
    <scope>NUCLEOTIDE SEQUENCE [LARGE SCALE GENOMIC DNA]</scope>
    <source>
        <strain evidence="7 8">CECT 8620</strain>
    </source>
</reference>
<accession>A0A1Y5TIE2</accession>
<feature type="signal peptide" evidence="5">
    <location>
        <begin position="1"/>
        <end position="22"/>
    </location>
</feature>
<dbReference type="PANTHER" id="PTHR34001">
    <property type="entry name" value="BLL7405 PROTEIN"/>
    <property type="match status" value="1"/>
</dbReference>
<evidence type="ECO:0000313" key="7">
    <source>
        <dbReference type="EMBL" id="SLN65026.1"/>
    </source>
</evidence>
<dbReference type="PANTHER" id="PTHR34001:SF3">
    <property type="entry name" value="BLL7405 PROTEIN"/>
    <property type="match status" value="1"/>
</dbReference>
<evidence type="ECO:0000256" key="5">
    <source>
        <dbReference type="SAM" id="SignalP"/>
    </source>
</evidence>
<keyword evidence="2 5" id="KW-0732">Signal</keyword>
<organism evidence="7 8">
    <name type="scientific">Aquimixticola soesokkakensis</name>
    <dbReference type="NCBI Taxonomy" id="1519096"/>
    <lineage>
        <taxon>Bacteria</taxon>
        <taxon>Pseudomonadati</taxon>
        <taxon>Pseudomonadota</taxon>
        <taxon>Alphaproteobacteria</taxon>
        <taxon>Rhodobacterales</taxon>
        <taxon>Paracoccaceae</taxon>
        <taxon>Aquimixticola</taxon>
    </lineage>
</organism>
<dbReference type="InterPro" id="IPR051692">
    <property type="entry name" value="OMP-like"/>
</dbReference>
<dbReference type="Proteomes" id="UP000193862">
    <property type="component" value="Unassembled WGS sequence"/>
</dbReference>
<proteinExistence type="inferred from homology"/>
<evidence type="ECO:0000256" key="3">
    <source>
        <dbReference type="ARBA" id="ARBA00023136"/>
    </source>
</evidence>
<dbReference type="SUPFAM" id="SSF56925">
    <property type="entry name" value="OMPA-like"/>
    <property type="match status" value="1"/>
</dbReference>
<dbReference type="InterPro" id="IPR027385">
    <property type="entry name" value="Beta-barrel_OMP"/>
</dbReference>
<evidence type="ECO:0000259" key="6">
    <source>
        <dbReference type="Pfam" id="PF13505"/>
    </source>
</evidence>
<name>A0A1Y5TIE2_9RHOB</name>
<comment type="subcellular location">
    <subcellularLocation>
        <location evidence="1">Membrane</location>
    </subcellularLocation>
</comment>
<dbReference type="AlphaFoldDB" id="A0A1Y5TIE2"/>